<keyword evidence="1" id="KW-0732">Signal</keyword>
<evidence type="ECO:0008006" key="4">
    <source>
        <dbReference type="Google" id="ProtNLM"/>
    </source>
</evidence>
<accession>A0ABV3JWQ2</accession>
<gene>
    <name evidence="2" type="ORF">AB0L16_12455</name>
</gene>
<keyword evidence="3" id="KW-1185">Reference proteome</keyword>
<name>A0ABV3JWQ2_STRON</name>
<reference evidence="2 3" key="1">
    <citation type="submission" date="2024-06" db="EMBL/GenBank/DDBJ databases">
        <title>The Natural Products Discovery Center: Release of the First 8490 Sequenced Strains for Exploring Actinobacteria Biosynthetic Diversity.</title>
        <authorList>
            <person name="Kalkreuter E."/>
            <person name="Kautsar S.A."/>
            <person name="Yang D."/>
            <person name="Bader C.D."/>
            <person name="Teijaro C.N."/>
            <person name="Fluegel L."/>
            <person name="Davis C.M."/>
            <person name="Simpson J.R."/>
            <person name="Lauterbach L."/>
            <person name="Steele A.D."/>
            <person name="Gui C."/>
            <person name="Meng S."/>
            <person name="Li G."/>
            <person name="Viehrig K."/>
            <person name="Ye F."/>
            <person name="Su P."/>
            <person name="Kiefer A.F."/>
            <person name="Nichols A."/>
            <person name="Cepeda A.J."/>
            <person name="Yan W."/>
            <person name="Fan B."/>
            <person name="Jiang Y."/>
            <person name="Adhikari A."/>
            <person name="Zheng C.-J."/>
            <person name="Schuster L."/>
            <person name="Cowan T.M."/>
            <person name="Smanski M.J."/>
            <person name="Chevrette M.G."/>
            <person name="De Carvalho L.P.S."/>
            <person name="Shen B."/>
        </authorList>
    </citation>
    <scope>NUCLEOTIDE SEQUENCE [LARGE SCALE GENOMIC DNA]</scope>
    <source>
        <strain evidence="2 3">NPDC052347</strain>
    </source>
</reference>
<dbReference type="EMBL" id="JBFAUK010000007">
    <property type="protein sequence ID" value="MEV5507274.1"/>
    <property type="molecule type" value="Genomic_DNA"/>
</dbReference>
<protein>
    <recommendedName>
        <fullName evidence="4">Peptidase inhibitor family I36</fullName>
    </recommendedName>
</protein>
<organism evidence="2 3">
    <name type="scientific">Streptomyces orinoci</name>
    <name type="common">Streptoverticillium orinoci</name>
    <dbReference type="NCBI Taxonomy" id="67339"/>
    <lineage>
        <taxon>Bacteria</taxon>
        <taxon>Bacillati</taxon>
        <taxon>Actinomycetota</taxon>
        <taxon>Actinomycetes</taxon>
        <taxon>Kitasatosporales</taxon>
        <taxon>Streptomycetaceae</taxon>
        <taxon>Streptomyces</taxon>
    </lineage>
</organism>
<evidence type="ECO:0000313" key="2">
    <source>
        <dbReference type="EMBL" id="MEV5507274.1"/>
    </source>
</evidence>
<sequence>MPTMTVKRRARIAAALTGAVAAVALSFGGPAYAENDPTVAIDSNNSDSIESPAACDGHSDDFRFRFYYHSNYQGAWVNVGHPVYDLTSLDFGVGHTAPPLRFCPGTGDGSGQQAANNSASVYNWYDGYCANVYYSAGYRGPVDHFGPSSGGNLSGTLNNNNRSINFTHC</sequence>
<dbReference type="Proteomes" id="UP001552594">
    <property type="component" value="Unassembled WGS sequence"/>
</dbReference>
<proteinExistence type="predicted"/>
<dbReference type="RefSeq" id="WP_109278988.1">
    <property type="nucleotide sequence ID" value="NZ_JBFAUK010000007.1"/>
</dbReference>
<feature type="chain" id="PRO_5045493683" description="Peptidase inhibitor family I36" evidence="1">
    <location>
        <begin position="34"/>
        <end position="169"/>
    </location>
</feature>
<comment type="caution">
    <text evidence="2">The sequence shown here is derived from an EMBL/GenBank/DDBJ whole genome shotgun (WGS) entry which is preliminary data.</text>
</comment>
<evidence type="ECO:0000313" key="3">
    <source>
        <dbReference type="Proteomes" id="UP001552594"/>
    </source>
</evidence>
<feature type="signal peptide" evidence="1">
    <location>
        <begin position="1"/>
        <end position="33"/>
    </location>
</feature>
<evidence type="ECO:0000256" key="1">
    <source>
        <dbReference type="SAM" id="SignalP"/>
    </source>
</evidence>